<dbReference type="PANTHER" id="PTHR45649:SF26">
    <property type="entry name" value="OS04G0435100 PROTEIN"/>
    <property type="match status" value="1"/>
</dbReference>
<evidence type="ECO:0000256" key="2">
    <source>
        <dbReference type="ARBA" id="ARBA00022448"/>
    </source>
</evidence>
<dbReference type="AlphaFoldDB" id="A0A5M3VV37"/>
<evidence type="ECO:0000256" key="4">
    <source>
        <dbReference type="ARBA" id="ARBA00022989"/>
    </source>
</evidence>
<organism evidence="8 9">
    <name type="scientific">Acrocarpospora corrugata</name>
    <dbReference type="NCBI Taxonomy" id="35763"/>
    <lineage>
        <taxon>Bacteria</taxon>
        <taxon>Bacillati</taxon>
        <taxon>Actinomycetota</taxon>
        <taxon>Actinomycetes</taxon>
        <taxon>Streptosporangiales</taxon>
        <taxon>Streptosporangiaceae</taxon>
        <taxon>Acrocarpospora</taxon>
    </lineage>
</organism>
<dbReference type="OrthoDB" id="4568421at2"/>
<evidence type="ECO:0008006" key="10">
    <source>
        <dbReference type="Google" id="ProtNLM"/>
    </source>
</evidence>
<dbReference type="GO" id="GO:0022857">
    <property type="term" value="F:transmembrane transporter activity"/>
    <property type="evidence" value="ECO:0007669"/>
    <property type="project" value="UniProtKB-ARBA"/>
</dbReference>
<dbReference type="RefSeq" id="WP_155336984.1">
    <property type="nucleotide sequence ID" value="NZ_BAAABN010000098.1"/>
</dbReference>
<evidence type="ECO:0000256" key="1">
    <source>
        <dbReference type="ARBA" id="ARBA00004141"/>
    </source>
</evidence>
<comment type="caution">
    <text evidence="8">The sequence shown here is derived from an EMBL/GenBank/DDBJ whole genome shotgun (WGS) entry which is preliminary data.</text>
</comment>
<feature type="transmembrane region" description="Helical" evidence="7">
    <location>
        <begin position="238"/>
        <end position="259"/>
    </location>
</feature>
<evidence type="ECO:0000313" key="9">
    <source>
        <dbReference type="Proteomes" id="UP000334990"/>
    </source>
</evidence>
<gene>
    <name evidence="8" type="ORF">Acor_27190</name>
</gene>
<keyword evidence="4 7" id="KW-1133">Transmembrane helix</keyword>
<keyword evidence="5 7" id="KW-0472">Membrane</keyword>
<sequence>MAFIPGFTGLNFGLAPILQERLGLEINPTSTLIVVVLVTFTQLVINLVGVKIAAKINNAAAFVAELGLSIVLTIILLVVGFVTNPVQDLSFLTTSSVQGSGFTGALLMSGLLAIWVLTGFEGAADLAEETKLAKKQVPRAVIAALIVSLTIGFFMIVALTINIGSLREATGAEVPITHILRGALTIGAVIYASAHNRLSTTTSFSLGAWATPVRWTAFLWSLFVVGELVIPEANRQTALMAGIFFVIAAIWYATVLRAGSGGARRGFRRPSPAGKRHHNDDARGAAAPRRRPGPKG</sequence>
<keyword evidence="2" id="KW-0813">Transport</keyword>
<name>A0A5M3VV37_9ACTN</name>
<protein>
    <recommendedName>
        <fullName evidence="10">Amino acid permease/ SLC12A domain-containing protein</fullName>
    </recommendedName>
</protein>
<evidence type="ECO:0000256" key="7">
    <source>
        <dbReference type="SAM" id="Phobius"/>
    </source>
</evidence>
<keyword evidence="3 7" id="KW-0812">Transmembrane</keyword>
<keyword evidence="9" id="KW-1185">Reference proteome</keyword>
<dbReference type="PANTHER" id="PTHR45649">
    <property type="entry name" value="AMINO-ACID PERMEASE BAT1"/>
    <property type="match status" value="1"/>
</dbReference>
<evidence type="ECO:0000313" key="8">
    <source>
        <dbReference type="EMBL" id="GES00655.1"/>
    </source>
</evidence>
<evidence type="ECO:0000256" key="6">
    <source>
        <dbReference type="SAM" id="MobiDB-lite"/>
    </source>
</evidence>
<comment type="subcellular location">
    <subcellularLocation>
        <location evidence="1">Membrane</location>
        <topology evidence="1">Multi-pass membrane protein</topology>
    </subcellularLocation>
</comment>
<feature type="transmembrane region" description="Helical" evidence="7">
    <location>
        <begin position="206"/>
        <end position="226"/>
    </location>
</feature>
<dbReference type="Proteomes" id="UP000334990">
    <property type="component" value="Unassembled WGS sequence"/>
</dbReference>
<feature type="transmembrane region" description="Helical" evidence="7">
    <location>
        <begin position="62"/>
        <end position="82"/>
    </location>
</feature>
<feature type="transmembrane region" description="Helical" evidence="7">
    <location>
        <begin position="141"/>
        <end position="164"/>
    </location>
</feature>
<dbReference type="Gene3D" id="1.20.1740.10">
    <property type="entry name" value="Amino acid/polyamine transporter I"/>
    <property type="match status" value="1"/>
</dbReference>
<feature type="transmembrane region" description="Helical" evidence="7">
    <location>
        <begin position="176"/>
        <end position="194"/>
    </location>
</feature>
<feature type="region of interest" description="Disordered" evidence="6">
    <location>
        <begin position="261"/>
        <end position="296"/>
    </location>
</feature>
<dbReference type="GO" id="GO:0016020">
    <property type="term" value="C:membrane"/>
    <property type="evidence" value="ECO:0007669"/>
    <property type="project" value="UniProtKB-SubCell"/>
</dbReference>
<evidence type="ECO:0000256" key="3">
    <source>
        <dbReference type="ARBA" id="ARBA00022692"/>
    </source>
</evidence>
<accession>A0A5M3VV37</accession>
<reference evidence="8 9" key="1">
    <citation type="submission" date="2019-10" db="EMBL/GenBank/DDBJ databases">
        <title>Whole genome shotgun sequence of Acrocarpospora corrugata NBRC 13972.</title>
        <authorList>
            <person name="Ichikawa N."/>
            <person name="Kimura A."/>
            <person name="Kitahashi Y."/>
            <person name="Komaki H."/>
            <person name="Oguchi A."/>
        </authorList>
    </citation>
    <scope>NUCLEOTIDE SEQUENCE [LARGE SCALE GENOMIC DNA]</scope>
    <source>
        <strain evidence="8 9">NBRC 13972</strain>
    </source>
</reference>
<proteinExistence type="predicted"/>
<evidence type="ECO:0000256" key="5">
    <source>
        <dbReference type="ARBA" id="ARBA00023136"/>
    </source>
</evidence>
<dbReference type="EMBL" id="BLAD01000046">
    <property type="protein sequence ID" value="GES00655.1"/>
    <property type="molecule type" value="Genomic_DNA"/>
</dbReference>
<feature type="transmembrane region" description="Helical" evidence="7">
    <location>
        <begin position="102"/>
        <end position="120"/>
    </location>
</feature>
<feature type="transmembrane region" description="Helical" evidence="7">
    <location>
        <begin position="31"/>
        <end position="50"/>
    </location>
</feature>